<dbReference type="FunFam" id="3.40.50.300:FF:000008">
    <property type="entry name" value="ATP-dependent RNA helicase RhlB"/>
    <property type="match status" value="1"/>
</dbReference>
<reference evidence="13 14" key="1">
    <citation type="submission" date="2018-05" db="EMBL/GenBank/DDBJ databases">
        <title>Vibrio limimaris sp. nov., isolated from marine sediment.</title>
        <authorList>
            <person name="Li C.-M."/>
        </authorList>
    </citation>
    <scope>NUCLEOTIDE SEQUENCE [LARGE SCALE GENOMIC DNA]</scope>
    <source>
        <strain evidence="13 14">E4404</strain>
    </source>
</reference>
<dbReference type="Pfam" id="PF00271">
    <property type="entry name" value="Helicase_C"/>
    <property type="match status" value="1"/>
</dbReference>
<organism evidence="13 14">
    <name type="scientific">Vibrio albus</name>
    <dbReference type="NCBI Taxonomy" id="2200953"/>
    <lineage>
        <taxon>Bacteria</taxon>
        <taxon>Pseudomonadati</taxon>
        <taxon>Pseudomonadota</taxon>
        <taxon>Gammaproteobacteria</taxon>
        <taxon>Vibrionales</taxon>
        <taxon>Vibrionaceae</taxon>
        <taxon>Vibrio</taxon>
    </lineage>
</organism>
<feature type="domain" description="DEAD-box RNA helicase Q" evidence="12">
    <location>
        <begin position="9"/>
        <end position="37"/>
    </location>
</feature>
<accession>A0A2U3B4V5</accession>
<dbReference type="InterPro" id="IPR050079">
    <property type="entry name" value="DEAD_box_RNA_helicase"/>
</dbReference>
<sequence length="430" mass="48636">MKKTHITEQKFADFDLHPQVIEGLEKKGFEYCTPIQALALPVLLTGQDIAGQAQTGTGKTLAFLTATFNHLLNTPAPEGRKKTQPRAIIMAPTRELAIQIYNDAECLIASTGIKAALAYGGESYDKQLAKLESGVDILIGTTGRIIDFYKQKVFNLNHIQAVVLDEADRMFDLGFIKDIRFLFRRMPEPKDRLNMLFSATLSYRVQELAFEHMHNPEHVVVEPEQKTGHRIKEELFYPSNEHKMSLLQTLIEEEWPDRAIIFANTKYKCDDIWGHLAADGHRVGLLTGDVPQKKRERILEQFTKGELDILVATDVAARGLHIPQVTHVFNYDLPDDCEDYVHRIGRTGRAGASGHSISFACEEYAINLTAIEEYIEHSIPVSEYDASALLSDLPPPIRMRSRNSQRRTNTGGSGKRKPQRRSRPPRQHNK</sequence>
<feature type="compositionally biased region" description="Basic residues" evidence="9">
    <location>
        <begin position="414"/>
        <end position="430"/>
    </location>
</feature>
<evidence type="ECO:0000256" key="2">
    <source>
        <dbReference type="ARBA" id="ARBA00022741"/>
    </source>
</evidence>
<comment type="catalytic activity">
    <reaction evidence="7">
        <text>ATP + H2O = ADP + phosphate + H(+)</text>
        <dbReference type="Rhea" id="RHEA:13065"/>
        <dbReference type="ChEBI" id="CHEBI:15377"/>
        <dbReference type="ChEBI" id="CHEBI:15378"/>
        <dbReference type="ChEBI" id="CHEBI:30616"/>
        <dbReference type="ChEBI" id="CHEBI:43474"/>
        <dbReference type="ChEBI" id="CHEBI:456216"/>
        <dbReference type="EC" id="3.6.4.13"/>
    </reaction>
</comment>
<evidence type="ECO:0000259" key="12">
    <source>
        <dbReference type="PROSITE" id="PS51195"/>
    </source>
</evidence>
<feature type="region of interest" description="Disordered" evidence="9">
    <location>
        <begin position="392"/>
        <end position="430"/>
    </location>
</feature>
<evidence type="ECO:0000313" key="14">
    <source>
        <dbReference type="Proteomes" id="UP000245362"/>
    </source>
</evidence>
<dbReference type="GO" id="GO:0003724">
    <property type="term" value="F:RNA helicase activity"/>
    <property type="evidence" value="ECO:0007669"/>
    <property type="project" value="UniProtKB-UniRule"/>
</dbReference>
<evidence type="ECO:0000259" key="11">
    <source>
        <dbReference type="PROSITE" id="PS51194"/>
    </source>
</evidence>
<name>A0A2U3B4V5_9VIBR</name>
<comment type="subcellular location">
    <subcellularLocation>
        <location evidence="7">Cytoplasm</location>
    </subcellularLocation>
</comment>
<evidence type="ECO:0000256" key="3">
    <source>
        <dbReference type="ARBA" id="ARBA00022801"/>
    </source>
</evidence>
<keyword evidence="4 7" id="KW-0347">Helicase</keyword>
<dbReference type="HAMAP" id="MF_00661">
    <property type="entry name" value="DEAD_helicase_RhlB"/>
    <property type="match status" value="1"/>
</dbReference>
<dbReference type="SMART" id="SM00487">
    <property type="entry name" value="DEXDc"/>
    <property type="match status" value="1"/>
</dbReference>
<dbReference type="PROSITE" id="PS51195">
    <property type="entry name" value="Q_MOTIF"/>
    <property type="match status" value="1"/>
</dbReference>
<keyword evidence="6 7" id="KW-0694">RNA-binding</keyword>
<dbReference type="InterPro" id="IPR044742">
    <property type="entry name" value="DEAD/DEAH_RhlB"/>
</dbReference>
<dbReference type="NCBIfam" id="NF003419">
    <property type="entry name" value="PRK04837.1"/>
    <property type="match status" value="1"/>
</dbReference>
<keyword evidence="3 7" id="KW-0378">Hydrolase</keyword>
<proteinExistence type="inferred from homology"/>
<dbReference type="InterPro" id="IPR011545">
    <property type="entry name" value="DEAD/DEAH_box_helicase_dom"/>
</dbReference>
<keyword evidence="1 7" id="KW-0963">Cytoplasm</keyword>
<evidence type="ECO:0000256" key="5">
    <source>
        <dbReference type="ARBA" id="ARBA00022840"/>
    </source>
</evidence>
<feature type="domain" description="Helicase ATP-binding" evidence="10">
    <location>
        <begin position="40"/>
        <end position="219"/>
    </location>
</feature>
<dbReference type="CDD" id="cd18787">
    <property type="entry name" value="SF2_C_DEAD"/>
    <property type="match status" value="1"/>
</dbReference>
<dbReference type="SMART" id="SM00490">
    <property type="entry name" value="HELICc"/>
    <property type="match status" value="1"/>
</dbReference>
<evidence type="ECO:0000313" key="13">
    <source>
        <dbReference type="EMBL" id="PWI31764.1"/>
    </source>
</evidence>
<dbReference type="InterPro" id="IPR027417">
    <property type="entry name" value="P-loop_NTPase"/>
</dbReference>
<dbReference type="SUPFAM" id="SSF52540">
    <property type="entry name" value="P-loop containing nucleoside triphosphate hydrolases"/>
    <property type="match status" value="1"/>
</dbReference>
<keyword evidence="2 7" id="KW-0547">Nucleotide-binding</keyword>
<evidence type="ECO:0000256" key="1">
    <source>
        <dbReference type="ARBA" id="ARBA00022490"/>
    </source>
</evidence>
<dbReference type="PROSITE" id="PS51194">
    <property type="entry name" value="HELICASE_CTER"/>
    <property type="match status" value="1"/>
</dbReference>
<evidence type="ECO:0000256" key="8">
    <source>
        <dbReference type="PROSITE-ProRule" id="PRU00552"/>
    </source>
</evidence>
<keyword evidence="5 7" id="KW-0067">ATP-binding</keyword>
<evidence type="ECO:0000256" key="4">
    <source>
        <dbReference type="ARBA" id="ARBA00022806"/>
    </source>
</evidence>
<gene>
    <name evidence="7" type="primary">rhlB</name>
    <name evidence="13" type="ORF">DI392_19150</name>
</gene>
<comment type="caution">
    <text evidence="13">The sequence shown here is derived from an EMBL/GenBank/DDBJ whole genome shotgun (WGS) entry which is preliminary data.</text>
</comment>
<dbReference type="AlphaFoldDB" id="A0A2U3B4V5"/>
<keyword evidence="14" id="KW-1185">Reference proteome</keyword>
<dbReference type="InterPro" id="IPR014014">
    <property type="entry name" value="RNA_helicase_DEAD_Q_motif"/>
</dbReference>
<comment type="subunit">
    <text evidence="7">Component of the RNA degradosome, which is a multiprotein complex involved in RNA processing and mRNA degradation.</text>
</comment>
<dbReference type="OrthoDB" id="9805696at2"/>
<dbReference type="InterPro" id="IPR014001">
    <property type="entry name" value="Helicase_ATP-bd"/>
</dbReference>
<dbReference type="Gene3D" id="3.40.50.300">
    <property type="entry name" value="P-loop containing nucleotide triphosphate hydrolases"/>
    <property type="match status" value="2"/>
</dbReference>
<dbReference type="PANTHER" id="PTHR47959:SF10">
    <property type="entry name" value="ATP-DEPENDENT RNA HELICASE RHLB"/>
    <property type="match status" value="1"/>
</dbReference>
<dbReference type="GO" id="GO:0005524">
    <property type="term" value="F:ATP binding"/>
    <property type="evidence" value="ECO:0007669"/>
    <property type="project" value="UniProtKB-UniRule"/>
</dbReference>
<feature type="short sequence motif" description="Q motif" evidence="8">
    <location>
        <begin position="9"/>
        <end position="37"/>
    </location>
</feature>
<dbReference type="InterPro" id="IPR001650">
    <property type="entry name" value="Helicase_C-like"/>
</dbReference>
<dbReference type="EMBL" id="QFWT01000016">
    <property type="protein sequence ID" value="PWI31764.1"/>
    <property type="molecule type" value="Genomic_DNA"/>
</dbReference>
<dbReference type="RefSeq" id="WP_109321300.1">
    <property type="nucleotide sequence ID" value="NZ_QFWT01000016.1"/>
</dbReference>
<dbReference type="PROSITE" id="PS51192">
    <property type="entry name" value="HELICASE_ATP_BIND_1"/>
    <property type="match status" value="1"/>
</dbReference>
<feature type="domain" description="Helicase C-terminal" evidence="11">
    <location>
        <begin position="245"/>
        <end position="390"/>
    </location>
</feature>
<dbReference type="GO" id="GO:0016887">
    <property type="term" value="F:ATP hydrolysis activity"/>
    <property type="evidence" value="ECO:0007669"/>
    <property type="project" value="RHEA"/>
</dbReference>
<dbReference type="EC" id="3.6.4.13" evidence="7"/>
<dbReference type="InterPro" id="IPR000629">
    <property type="entry name" value="RNA-helicase_DEAD-box_CS"/>
</dbReference>
<dbReference type="InterPro" id="IPR023554">
    <property type="entry name" value="RNA_helicase_ATP-dep_RhlB"/>
</dbReference>
<dbReference type="GO" id="GO:0006401">
    <property type="term" value="P:RNA catabolic process"/>
    <property type="evidence" value="ECO:0007669"/>
    <property type="project" value="UniProtKB-UniRule"/>
</dbReference>
<dbReference type="CDD" id="cd00268">
    <property type="entry name" value="DEADc"/>
    <property type="match status" value="1"/>
</dbReference>
<dbReference type="PROSITE" id="PS00039">
    <property type="entry name" value="DEAD_ATP_HELICASE"/>
    <property type="match status" value="1"/>
</dbReference>
<dbReference type="GO" id="GO:0003723">
    <property type="term" value="F:RNA binding"/>
    <property type="evidence" value="ECO:0007669"/>
    <property type="project" value="UniProtKB-UniRule"/>
</dbReference>
<comment type="function">
    <text evidence="7">DEAD-box RNA helicase involved in RNA degradation. Has RNA-dependent ATPase activity and unwinds double-stranded RNA.</text>
</comment>
<evidence type="ECO:0000256" key="7">
    <source>
        <dbReference type="HAMAP-Rule" id="MF_00661"/>
    </source>
</evidence>
<evidence type="ECO:0000256" key="6">
    <source>
        <dbReference type="ARBA" id="ARBA00022884"/>
    </source>
</evidence>
<protein>
    <recommendedName>
        <fullName evidence="7">ATP-dependent RNA helicase RhlB</fullName>
        <ecNumber evidence="7">3.6.4.13</ecNumber>
    </recommendedName>
</protein>
<evidence type="ECO:0000256" key="9">
    <source>
        <dbReference type="SAM" id="MobiDB-lite"/>
    </source>
</evidence>
<dbReference type="GO" id="GO:0005829">
    <property type="term" value="C:cytosol"/>
    <property type="evidence" value="ECO:0007669"/>
    <property type="project" value="TreeGrafter"/>
</dbReference>
<dbReference type="PANTHER" id="PTHR47959">
    <property type="entry name" value="ATP-DEPENDENT RNA HELICASE RHLE-RELATED"/>
    <property type="match status" value="1"/>
</dbReference>
<comment type="similarity">
    <text evidence="7">Belongs to the DEAD box helicase family. RhlB subfamily.</text>
</comment>
<dbReference type="Proteomes" id="UP000245362">
    <property type="component" value="Unassembled WGS sequence"/>
</dbReference>
<dbReference type="Pfam" id="PF00270">
    <property type="entry name" value="DEAD"/>
    <property type="match status" value="1"/>
</dbReference>
<evidence type="ECO:0000259" key="10">
    <source>
        <dbReference type="PROSITE" id="PS51192"/>
    </source>
</evidence>
<dbReference type="FunFam" id="3.40.50.300:FF:000312">
    <property type="entry name" value="ATP-dependent RNA helicase RhlB"/>
    <property type="match status" value="1"/>
</dbReference>